<sequence length="146" mass="17317">MKGEDYEDLLRNVLHIYNVSLKNNKGLETVKHLIKSICDLYDSIILGYLNQLKEKNMIKDIPSVPLKRLEEFEKNIPDDTIRKFIDEYKILRKCLNSEIYIKDEYRKSMKVVCKILNEEIVLTQKRLKEIVESAKEFTNIMLKHIG</sequence>
<name>A0A397WN46_9ARCH</name>
<dbReference type="AlphaFoldDB" id="A0A397WN46"/>
<proteinExistence type="predicted"/>
<protein>
    <submittedName>
        <fullName evidence="1">Uncharacterized protein</fullName>
    </submittedName>
</protein>
<comment type="caution">
    <text evidence="1">The sequence shown here is derived from an EMBL/GenBank/DDBJ whole genome shotgun (WGS) entry which is preliminary data.</text>
</comment>
<reference evidence="1 2" key="1">
    <citation type="journal article" date="2018" name="Syst. Appl. Microbiol.">
        <title>A new symbiotic nanoarchaeote (Candidatus Nanoclepta minutus) and its host (Zestosphaera tikiterensis gen. nov., sp. nov.) from a New Zealand hot spring.</title>
        <authorList>
            <person name="St John E."/>
            <person name="Liu Y."/>
            <person name="Podar M."/>
            <person name="Stott M.B."/>
            <person name="Meneghin J."/>
            <person name="Chen Z."/>
            <person name="Lagutin K."/>
            <person name="Mitchell K."/>
            <person name="Reysenbach A.L."/>
        </authorList>
    </citation>
    <scope>NUCLEOTIDE SEQUENCE [LARGE SCALE GENOMIC DNA]</scope>
    <source>
        <strain evidence="1">NZ3</strain>
    </source>
</reference>
<evidence type="ECO:0000313" key="2">
    <source>
        <dbReference type="Proteomes" id="UP000266622"/>
    </source>
</evidence>
<gene>
    <name evidence="1" type="ORF">BXU00_00020</name>
</gene>
<dbReference type="Proteomes" id="UP000266622">
    <property type="component" value="Unassembled WGS sequence"/>
</dbReference>
<accession>A0A397WN46</accession>
<organism evidence="1 2">
    <name type="scientific">Candidatus Nanoclepta minutus</name>
    <dbReference type="NCBI Taxonomy" id="1940235"/>
    <lineage>
        <taxon>Archaea</taxon>
        <taxon>Nanobdellota</taxon>
        <taxon>Candidatus Nanoclepta</taxon>
    </lineage>
</organism>
<evidence type="ECO:0000313" key="1">
    <source>
        <dbReference type="EMBL" id="RIB35490.1"/>
    </source>
</evidence>
<dbReference type="EMBL" id="MWMI01000001">
    <property type="protein sequence ID" value="RIB35490.1"/>
    <property type="molecule type" value="Genomic_DNA"/>
</dbReference>